<feature type="compositionally biased region" description="Basic and acidic residues" evidence="1">
    <location>
        <begin position="1"/>
        <end position="13"/>
    </location>
</feature>
<reference evidence="2" key="1">
    <citation type="submission" date="2021-10" db="EMBL/GenBank/DDBJ databases">
        <title>Streptomyces nigrumlapis sp.nov.,an antimicrobial producing actinobacterium isolated from Black Gobi rocks.</title>
        <authorList>
            <person name="Wen Y."/>
            <person name="Zhang W."/>
            <person name="Liu X.G."/>
        </authorList>
    </citation>
    <scope>NUCLEOTIDE SEQUENCE</scope>
    <source>
        <strain evidence="2">ST13-2-2</strain>
    </source>
</reference>
<evidence type="ECO:0000313" key="2">
    <source>
        <dbReference type="EMBL" id="UQA92184.1"/>
    </source>
</evidence>
<name>A0ABY4M344_9ACTN</name>
<evidence type="ECO:0000313" key="3">
    <source>
        <dbReference type="Proteomes" id="UP000830115"/>
    </source>
</evidence>
<evidence type="ECO:0008006" key="4">
    <source>
        <dbReference type="Google" id="ProtNLM"/>
    </source>
</evidence>
<evidence type="ECO:0000256" key="1">
    <source>
        <dbReference type="SAM" id="MobiDB-lite"/>
    </source>
</evidence>
<gene>
    <name evidence="2" type="ORF">K9S39_10345</name>
</gene>
<dbReference type="Proteomes" id="UP000830115">
    <property type="component" value="Chromosome"/>
</dbReference>
<accession>A0ABY4M344</accession>
<organism evidence="2 3">
    <name type="scientific">Streptomyces halobius</name>
    <dbReference type="NCBI Taxonomy" id="2879846"/>
    <lineage>
        <taxon>Bacteria</taxon>
        <taxon>Bacillati</taxon>
        <taxon>Actinomycetota</taxon>
        <taxon>Actinomycetes</taxon>
        <taxon>Kitasatosporales</taxon>
        <taxon>Streptomycetaceae</taxon>
        <taxon>Streptomyces</taxon>
    </lineage>
</organism>
<sequence length="60" mass="6724">MESPDTAERRAPRPEPVGELTVRLPDTPPHLTDSAAKGLLHFIRQEYNRLADAQPPHTIL</sequence>
<proteinExistence type="predicted"/>
<dbReference type="RefSeq" id="WP_248863048.1">
    <property type="nucleotide sequence ID" value="NZ_CP086322.1"/>
</dbReference>
<keyword evidence="3" id="KW-1185">Reference proteome</keyword>
<dbReference type="EMBL" id="CP086322">
    <property type="protein sequence ID" value="UQA92184.1"/>
    <property type="molecule type" value="Genomic_DNA"/>
</dbReference>
<feature type="region of interest" description="Disordered" evidence="1">
    <location>
        <begin position="1"/>
        <end position="29"/>
    </location>
</feature>
<protein>
    <recommendedName>
        <fullName evidence="4">FXSXX-COOH protein</fullName>
    </recommendedName>
</protein>